<evidence type="ECO:0000259" key="2">
    <source>
        <dbReference type="Pfam" id="PF01243"/>
    </source>
</evidence>
<feature type="domain" description="Pyridoxamine 5'-phosphate oxidase N-terminal" evidence="2">
    <location>
        <begin position="21"/>
        <end position="144"/>
    </location>
</feature>
<dbReference type="GO" id="GO:0070967">
    <property type="term" value="F:coenzyme F420 binding"/>
    <property type="evidence" value="ECO:0007669"/>
    <property type="project" value="TreeGrafter"/>
</dbReference>
<comment type="caution">
    <text evidence="3">The sequence shown here is derived from an EMBL/GenBank/DDBJ whole genome shotgun (WGS) entry which is preliminary data.</text>
</comment>
<dbReference type="InterPro" id="IPR052019">
    <property type="entry name" value="F420H2_bilvrd_red/Heme_oxyg"/>
</dbReference>
<dbReference type="Proteomes" id="UP000576969">
    <property type="component" value="Unassembled WGS sequence"/>
</dbReference>
<reference evidence="3 4" key="1">
    <citation type="submission" date="2020-07" db="EMBL/GenBank/DDBJ databases">
        <title>Sequencing the genomes of 1000 actinobacteria strains.</title>
        <authorList>
            <person name="Klenk H.-P."/>
        </authorList>
    </citation>
    <scope>NUCLEOTIDE SEQUENCE [LARGE SCALE GENOMIC DNA]</scope>
    <source>
        <strain evidence="3 4">DSM 24662</strain>
    </source>
</reference>
<dbReference type="GO" id="GO:0016627">
    <property type="term" value="F:oxidoreductase activity, acting on the CH-CH group of donors"/>
    <property type="evidence" value="ECO:0007669"/>
    <property type="project" value="TreeGrafter"/>
</dbReference>
<proteinExistence type="predicted"/>
<evidence type="ECO:0000313" key="4">
    <source>
        <dbReference type="Proteomes" id="UP000576969"/>
    </source>
</evidence>
<organism evidence="3 4">
    <name type="scientific">Microbacterium immunditiarum</name>
    <dbReference type="NCBI Taxonomy" id="337480"/>
    <lineage>
        <taxon>Bacteria</taxon>
        <taxon>Bacillati</taxon>
        <taxon>Actinomycetota</taxon>
        <taxon>Actinomycetes</taxon>
        <taxon>Micrococcales</taxon>
        <taxon>Microbacteriaceae</taxon>
        <taxon>Microbacterium</taxon>
    </lineage>
</organism>
<dbReference type="SUPFAM" id="SSF50475">
    <property type="entry name" value="FMN-binding split barrel"/>
    <property type="match status" value="1"/>
</dbReference>
<dbReference type="Gene3D" id="2.30.110.10">
    <property type="entry name" value="Electron Transport, Fmn-binding Protein, Chain A"/>
    <property type="match status" value="1"/>
</dbReference>
<accession>A0A7Y9KK77</accession>
<name>A0A7Y9KK77_9MICO</name>
<dbReference type="PANTHER" id="PTHR35176">
    <property type="entry name" value="HEME OXYGENASE HI_0854-RELATED"/>
    <property type="match status" value="1"/>
</dbReference>
<protein>
    <submittedName>
        <fullName evidence="3">PPOX class probable F420-dependent enzyme</fullName>
    </submittedName>
</protein>
<dbReference type="InterPro" id="IPR011576">
    <property type="entry name" value="Pyridox_Oxase_N"/>
</dbReference>
<gene>
    <name evidence="3" type="ORF">BJ991_000966</name>
</gene>
<evidence type="ECO:0000313" key="3">
    <source>
        <dbReference type="EMBL" id="NYE18938.1"/>
    </source>
</evidence>
<sequence>MPATFELDRANEVHARTLRRLETDEIGWLGTNGRNGYPHAVPVWFFWHEGTIVVFVQPESVKTRNIRADPKVLFHLETDEAGDDVHIIRGSAAISPDSTSVWLDRMGDAYVEKYRAGLDRLGWKIDRIRDEYSVAVVITPERFIGWL</sequence>
<dbReference type="EMBL" id="JACCBV010000001">
    <property type="protein sequence ID" value="NYE18938.1"/>
    <property type="molecule type" value="Genomic_DNA"/>
</dbReference>
<dbReference type="Pfam" id="PF01243">
    <property type="entry name" value="PNPOx_N"/>
    <property type="match status" value="1"/>
</dbReference>
<dbReference type="InterPro" id="IPR012349">
    <property type="entry name" value="Split_barrel_FMN-bd"/>
</dbReference>
<keyword evidence="4" id="KW-1185">Reference proteome</keyword>
<dbReference type="PANTHER" id="PTHR35176:SF6">
    <property type="entry name" value="HEME OXYGENASE HI_0854-RELATED"/>
    <property type="match status" value="1"/>
</dbReference>
<dbReference type="RefSeq" id="WP_246301032.1">
    <property type="nucleotide sequence ID" value="NZ_JACCBV010000001.1"/>
</dbReference>
<dbReference type="GO" id="GO:0005829">
    <property type="term" value="C:cytosol"/>
    <property type="evidence" value="ECO:0007669"/>
    <property type="project" value="TreeGrafter"/>
</dbReference>
<keyword evidence="1" id="KW-0560">Oxidoreductase</keyword>
<evidence type="ECO:0000256" key="1">
    <source>
        <dbReference type="ARBA" id="ARBA00023002"/>
    </source>
</evidence>
<dbReference type="AlphaFoldDB" id="A0A7Y9KK77"/>